<evidence type="ECO:0000256" key="2">
    <source>
        <dbReference type="ARBA" id="ARBA00022448"/>
    </source>
</evidence>
<dbReference type="InterPro" id="IPR020846">
    <property type="entry name" value="MFS_dom"/>
</dbReference>
<feature type="transmembrane region" description="Helical" evidence="7">
    <location>
        <begin position="144"/>
        <end position="172"/>
    </location>
</feature>
<evidence type="ECO:0000259" key="8">
    <source>
        <dbReference type="PROSITE" id="PS50850"/>
    </source>
</evidence>
<dbReference type="Gene3D" id="1.20.1250.20">
    <property type="entry name" value="MFS general substrate transporter like domains"/>
    <property type="match status" value="1"/>
</dbReference>
<sequence>MRLRRDHLIDLRPLTTSPAFARMWVGSTLAGLGGQLTIVAIMLHMYDLTASTFAVAMIAVAGLVPMIIAGLYGGMLADAFDRRRVALIAASVTLASTAVLMVLTWSGGETVAWLYAIAVVNSAANSVVMAARQAIVPRLIPRELLPAASALGGITMGIMVSVGPAAAGLLVAFTGYGWTYTIDLVLMSALFLGLWSLPSIRPEGAVVRPGLRSLADGWRFIKRAKNIRLQFILDIIAMTFGQPTALFPAIGAVLLGGGAITTGLLTAAIAVGAFFSSLFSGPIARYPMHGRGIERAIIAYGITIALFGGVLLAGSLGVLSPGNVGEDSANVALIALAAIALAGSGAADNVSSIYRNTMVQAAVPDAIRGRLQGLFIVVVAGGPRLGALYAGTLATVTALWFPPLLGGFIIVGLVALLVRLAPAFRSYDAAHPTP</sequence>
<accession>A0ABU1I4Y9</accession>
<evidence type="ECO:0000313" key="10">
    <source>
        <dbReference type="Proteomes" id="UP001260188"/>
    </source>
</evidence>
<evidence type="ECO:0000313" key="9">
    <source>
        <dbReference type="EMBL" id="MDR6168962.1"/>
    </source>
</evidence>
<feature type="transmembrane region" description="Helical" evidence="7">
    <location>
        <begin position="52"/>
        <end position="73"/>
    </location>
</feature>
<reference evidence="9 10" key="1">
    <citation type="submission" date="2023-08" db="EMBL/GenBank/DDBJ databases">
        <title>Functional and genomic diversity of the sorghum phyllosphere microbiome.</title>
        <authorList>
            <person name="Shade A."/>
        </authorList>
    </citation>
    <scope>NUCLEOTIDE SEQUENCE [LARGE SCALE GENOMIC DNA]</scope>
    <source>
        <strain evidence="9 10">SORGH_AS_0919</strain>
    </source>
</reference>
<dbReference type="RefSeq" id="WP_309667972.1">
    <property type="nucleotide sequence ID" value="NZ_JAVIZA010000001.1"/>
</dbReference>
<keyword evidence="5 7" id="KW-1133">Transmembrane helix</keyword>
<dbReference type="PANTHER" id="PTHR23513:SF9">
    <property type="entry name" value="ENTEROBACTIN EXPORTER ENTS"/>
    <property type="match status" value="1"/>
</dbReference>
<feature type="transmembrane region" description="Helical" evidence="7">
    <location>
        <begin position="331"/>
        <end position="350"/>
    </location>
</feature>
<feature type="transmembrane region" description="Helical" evidence="7">
    <location>
        <begin position="260"/>
        <end position="284"/>
    </location>
</feature>
<dbReference type="PROSITE" id="PS50850">
    <property type="entry name" value="MFS"/>
    <property type="match status" value="1"/>
</dbReference>
<feature type="transmembrane region" description="Helical" evidence="7">
    <location>
        <begin position="85"/>
        <end position="106"/>
    </location>
</feature>
<evidence type="ECO:0000256" key="1">
    <source>
        <dbReference type="ARBA" id="ARBA00004429"/>
    </source>
</evidence>
<keyword evidence="2" id="KW-0813">Transport</keyword>
<proteinExistence type="predicted"/>
<keyword evidence="10" id="KW-1185">Reference proteome</keyword>
<feature type="transmembrane region" description="Helical" evidence="7">
    <location>
        <begin position="178"/>
        <end position="197"/>
    </location>
</feature>
<dbReference type="Pfam" id="PF05977">
    <property type="entry name" value="MFS_3"/>
    <property type="match status" value="1"/>
</dbReference>
<feature type="transmembrane region" description="Helical" evidence="7">
    <location>
        <begin position="398"/>
        <end position="418"/>
    </location>
</feature>
<feature type="transmembrane region" description="Helical" evidence="7">
    <location>
        <begin position="231"/>
        <end position="254"/>
    </location>
</feature>
<comment type="caution">
    <text evidence="9">The sequence shown here is derived from an EMBL/GenBank/DDBJ whole genome shotgun (WGS) entry which is preliminary data.</text>
</comment>
<evidence type="ECO:0000256" key="5">
    <source>
        <dbReference type="ARBA" id="ARBA00022989"/>
    </source>
</evidence>
<gene>
    <name evidence="9" type="ORF">QE367_003166</name>
</gene>
<evidence type="ECO:0000256" key="7">
    <source>
        <dbReference type="SAM" id="Phobius"/>
    </source>
</evidence>
<feature type="domain" description="Major facilitator superfamily (MFS) profile" evidence="8">
    <location>
        <begin position="182"/>
        <end position="434"/>
    </location>
</feature>
<keyword evidence="3" id="KW-1003">Cell membrane</keyword>
<dbReference type="SUPFAM" id="SSF103473">
    <property type="entry name" value="MFS general substrate transporter"/>
    <property type="match status" value="1"/>
</dbReference>
<feature type="transmembrane region" description="Helical" evidence="7">
    <location>
        <begin position="296"/>
        <end position="319"/>
    </location>
</feature>
<dbReference type="InterPro" id="IPR010290">
    <property type="entry name" value="TM_effector"/>
</dbReference>
<evidence type="ECO:0000256" key="4">
    <source>
        <dbReference type="ARBA" id="ARBA00022692"/>
    </source>
</evidence>
<dbReference type="Proteomes" id="UP001260188">
    <property type="component" value="Unassembled WGS sequence"/>
</dbReference>
<comment type="subcellular location">
    <subcellularLocation>
        <location evidence="1">Cell inner membrane</location>
        <topology evidence="1">Multi-pass membrane protein</topology>
    </subcellularLocation>
</comment>
<dbReference type="InterPro" id="IPR036259">
    <property type="entry name" value="MFS_trans_sf"/>
</dbReference>
<organism evidence="9 10">
    <name type="scientific">Microbacterium paludicola</name>
    <dbReference type="NCBI Taxonomy" id="300019"/>
    <lineage>
        <taxon>Bacteria</taxon>
        <taxon>Bacillati</taxon>
        <taxon>Actinomycetota</taxon>
        <taxon>Actinomycetes</taxon>
        <taxon>Micrococcales</taxon>
        <taxon>Microbacteriaceae</taxon>
        <taxon>Microbacterium</taxon>
    </lineage>
</organism>
<evidence type="ECO:0000256" key="3">
    <source>
        <dbReference type="ARBA" id="ARBA00022475"/>
    </source>
</evidence>
<keyword evidence="6 7" id="KW-0472">Membrane</keyword>
<dbReference type="PANTHER" id="PTHR23513">
    <property type="entry name" value="INTEGRAL MEMBRANE EFFLUX PROTEIN-RELATED"/>
    <property type="match status" value="1"/>
</dbReference>
<name>A0ABU1I4Y9_9MICO</name>
<feature type="transmembrane region" description="Helical" evidence="7">
    <location>
        <begin position="21"/>
        <end position="46"/>
    </location>
</feature>
<feature type="transmembrane region" description="Helical" evidence="7">
    <location>
        <begin position="371"/>
        <end position="392"/>
    </location>
</feature>
<evidence type="ECO:0000256" key="6">
    <source>
        <dbReference type="ARBA" id="ARBA00023136"/>
    </source>
</evidence>
<keyword evidence="4 7" id="KW-0812">Transmembrane</keyword>
<dbReference type="EMBL" id="JAVIZA010000001">
    <property type="protein sequence ID" value="MDR6168962.1"/>
    <property type="molecule type" value="Genomic_DNA"/>
</dbReference>
<protein>
    <submittedName>
        <fullName evidence="9">MFS family permease</fullName>
    </submittedName>
</protein>
<dbReference type="CDD" id="cd06173">
    <property type="entry name" value="MFS_MefA_like"/>
    <property type="match status" value="1"/>
</dbReference>
<feature type="transmembrane region" description="Helical" evidence="7">
    <location>
        <begin position="112"/>
        <end position="132"/>
    </location>
</feature>